<evidence type="ECO:0000313" key="14">
    <source>
        <dbReference type="Proteomes" id="UP001164746"/>
    </source>
</evidence>
<keyword evidence="5 12" id="KW-1133">Transmembrane helix</keyword>
<dbReference type="InterPro" id="IPR001873">
    <property type="entry name" value="ENaC"/>
</dbReference>
<keyword evidence="10 11" id="KW-0407">Ion channel</keyword>
<evidence type="ECO:0000256" key="6">
    <source>
        <dbReference type="ARBA" id="ARBA00023053"/>
    </source>
</evidence>
<proteinExistence type="inferred from homology"/>
<keyword evidence="14" id="KW-1185">Reference proteome</keyword>
<reference evidence="13" key="1">
    <citation type="submission" date="2022-11" db="EMBL/GenBank/DDBJ databases">
        <title>Centuries of genome instability and evolution in soft-shell clam transmissible cancer (bioRxiv).</title>
        <authorList>
            <person name="Hart S.F.M."/>
            <person name="Yonemitsu M.A."/>
            <person name="Giersch R.M."/>
            <person name="Beal B.F."/>
            <person name="Arriagada G."/>
            <person name="Davis B.W."/>
            <person name="Ostrander E.A."/>
            <person name="Goff S.P."/>
            <person name="Metzger M.J."/>
        </authorList>
    </citation>
    <scope>NUCLEOTIDE SEQUENCE</scope>
    <source>
        <strain evidence="13">MELC-2E11</strain>
        <tissue evidence="13">Siphon/mantle</tissue>
    </source>
</reference>
<keyword evidence="2 11" id="KW-0813">Transport</keyword>
<gene>
    <name evidence="13" type="ORF">MAR_023365</name>
</gene>
<evidence type="ECO:0000313" key="13">
    <source>
        <dbReference type="EMBL" id="WAQ98992.1"/>
    </source>
</evidence>
<keyword evidence="3 11" id="KW-0894">Sodium channel</keyword>
<evidence type="ECO:0000256" key="4">
    <source>
        <dbReference type="ARBA" id="ARBA00022692"/>
    </source>
</evidence>
<accession>A0ABY7DMT3</accession>
<organism evidence="13 14">
    <name type="scientific">Mya arenaria</name>
    <name type="common">Soft-shell clam</name>
    <dbReference type="NCBI Taxonomy" id="6604"/>
    <lineage>
        <taxon>Eukaryota</taxon>
        <taxon>Metazoa</taxon>
        <taxon>Spiralia</taxon>
        <taxon>Lophotrochozoa</taxon>
        <taxon>Mollusca</taxon>
        <taxon>Bivalvia</taxon>
        <taxon>Autobranchia</taxon>
        <taxon>Heteroconchia</taxon>
        <taxon>Euheterodonta</taxon>
        <taxon>Imparidentia</taxon>
        <taxon>Neoheterodontei</taxon>
        <taxon>Myida</taxon>
        <taxon>Myoidea</taxon>
        <taxon>Myidae</taxon>
        <taxon>Mya</taxon>
    </lineage>
</organism>
<protein>
    <submittedName>
        <fullName evidence="13">Uncharacterized protein</fullName>
    </submittedName>
</protein>
<feature type="transmembrane region" description="Helical" evidence="12">
    <location>
        <begin position="129"/>
        <end position="147"/>
    </location>
</feature>
<dbReference type="Pfam" id="PF00858">
    <property type="entry name" value="ASC"/>
    <property type="match status" value="1"/>
</dbReference>
<keyword evidence="9 11" id="KW-0739">Sodium transport</keyword>
<evidence type="ECO:0000256" key="10">
    <source>
        <dbReference type="ARBA" id="ARBA00023303"/>
    </source>
</evidence>
<keyword evidence="8 12" id="KW-0472">Membrane</keyword>
<comment type="subcellular location">
    <subcellularLocation>
        <location evidence="1">Membrane</location>
        <topology evidence="1">Multi-pass membrane protein</topology>
    </subcellularLocation>
</comment>
<dbReference type="EMBL" id="CP111014">
    <property type="protein sequence ID" value="WAQ98992.1"/>
    <property type="molecule type" value="Genomic_DNA"/>
</dbReference>
<evidence type="ECO:0000256" key="8">
    <source>
        <dbReference type="ARBA" id="ARBA00023136"/>
    </source>
</evidence>
<keyword evidence="7 11" id="KW-0406">Ion transport</keyword>
<evidence type="ECO:0000256" key="12">
    <source>
        <dbReference type="SAM" id="Phobius"/>
    </source>
</evidence>
<dbReference type="Proteomes" id="UP001164746">
    <property type="component" value="Chromosome 3"/>
</dbReference>
<keyword evidence="6" id="KW-0915">Sodium</keyword>
<evidence type="ECO:0000256" key="5">
    <source>
        <dbReference type="ARBA" id="ARBA00022989"/>
    </source>
</evidence>
<comment type="similarity">
    <text evidence="11">Belongs to the amiloride-sensitive sodium channel (TC 1.A.6) family.</text>
</comment>
<sequence length="310" mass="34961">MADELQKASCNIDELWEIETVSSDGNVDDPIFFFKICCTEIKMNCLDSKRSTEASTSEGLDQFKANDDESTANAKGDFDANVSTLQDSHTLSNSRLMAFKLEWNGWASRTTFHGIVNIVDNGLLLIRRIVWFVLIVAGVYGLVSNTVSQTQRFLEYRTLTQDTIFYDPDLKLPAVTVCSMNTLDSTSFTDKRDLVILRNLYVGMSNRSALLEYPGEEYVKNVSLKELFRSGFMPSNKTFRSCFRPRGGTLVDCVPEIRLTNLGHCHTMYDVEAPKSTFVLADSTLSDIFLLLWTNQDDYFVSYGMAAGFK</sequence>
<evidence type="ECO:0000256" key="3">
    <source>
        <dbReference type="ARBA" id="ARBA00022461"/>
    </source>
</evidence>
<evidence type="ECO:0000256" key="9">
    <source>
        <dbReference type="ARBA" id="ARBA00023201"/>
    </source>
</evidence>
<keyword evidence="4 11" id="KW-0812">Transmembrane</keyword>
<feature type="non-terminal residue" evidence="13">
    <location>
        <position position="1"/>
    </location>
</feature>
<evidence type="ECO:0000256" key="1">
    <source>
        <dbReference type="ARBA" id="ARBA00004141"/>
    </source>
</evidence>
<evidence type="ECO:0000256" key="7">
    <source>
        <dbReference type="ARBA" id="ARBA00023065"/>
    </source>
</evidence>
<name>A0ABY7DMT3_MYAAR</name>
<evidence type="ECO:0000256" key="2">
    <source>
        <dbReference type="ARBA" id="ARBA00022448"/>
    </source>
</evidence>
<evidence type="ECO:0000256" key="11">
    <source>
        <dbReference type="RuleBase" id="RU000679"/>
    </source>
</evidence>